<evidence type="ECO:0000256" key="1">
    <source>
        <dbReference type="SAM" id="Coils"/>
    </source>
</evidence>
<keyword evidence="4" id="KW-1185">Reference proteome</keyword>
<organism evidence="3 4">
    <name type="scientific">Entomobacter blattae</name>
    <dbReference type="NCBI Taxonomy" id="2762277"/>
    <lineage>
        <taxon>Bacteria</taxon>
        <taxon>Pseudomonadati</taxon>
        <taxon>Pseudomonadota</taxon>
        <taxon>Alphaproteobacteria</taxon>
        <taxon>Acetobacterales</taxon>
        <taxon>Acetobacteraceae</taxon>
        <taxon>Entomobacter</taxon>
    </lineage>
</organism>
<evidence type="ECO:0000313" key="3">
    <source>
        <dbReference type="EMBL" id="QNT77991.1"/>
    </source>
</evidence>
<dbReference type="AlphaFoldDB" id="A0A7H1NQD1"/>
<keyword evidence="1" id="KW-0175">Coiled coil</keyword>
<dbReference type="KEGG" id="ebla:JGUZn3_07560"/>
<feature type="compositionally biased region" description="Basic and acidic residues" evidence="2">
    <location>
        <begin position="290"/>
        <end position="300"/>
    </location>
</feature>
<feature type="coiled-coil region" evidence="1">
    <location>
        <begin position="215"/>
        <end position="242"/>
    </location>
</feature>
<dbReference type="Proteomes" id="UP000516349">
    <property type="component" value="Chromosome"/>
</dbReference>
<evidence type="ECO:0000313" key="4">
    <source>
        <dbReference type="Proteomes" id="UP000516349"/>
    </source>
</evidence>
<evidence type="ECO:0000256" key="2">
    <source>
        <dbReference type="SAM" id="MobiDB-lite"/>
    </source>
</evidence>
<gene>
    <name evidence="3" type="ORF">JGUZn3_07560</name>
</gene>
<proteinExistence type="predicted"/>
<dbReference type="RefSeq" id="WP_203414378.1">
    <property type="nucleotide sequence ID" value="NZ_CP060244.1"/>
</dbReference>
<name>A0A7H1NQD1_9PROT</name>
<accession>A0A7H1NQD1</accession>
<dbReference type="EMBL" id="CP060244">
    <property type="protein sequence ID" value="QNT77991.1"/>
    <property type="molecule type" value="Genomic_DNA"/>
</dbReference>
<protein>
    <submittedName>
        <fullName evidence="3">Uncharacterized protein</fullName>
    </submittedName>
</protein>
<reference evidence="3 4" key="1">
    <citation type="submission" date="2020-08" db="EMBL/GenBank/DDBJ databases">
        <title>Complete genome sequence of Entomobacter blattae G55GP.</title>
        <authorList>
            <person name="Poehlein A."/>
            <person name="Guzman J."/>
            <person name="Daniel R."/>
            <person name="Vilcinskas A."/>
        </authorList>
    </citation>
    <scope>NUCLEOTIDE SEQUENCE [LARGE SCALE GENOMIC DNA]</scope>
    <source>
        <strain evidence="3 4">G55GP</strain>
    </source>
</reference>
<feature type="region of interest" description="Disordered" evidence="2">
    <location>
        <begin position="247"/>
        <end position="319"/>
    </location>
</feature>
<sequence>MVLTLLRVERAHGPIQVDSTVAAGLSLPTLYPLLAQEISEACSSEHAHILATPSETQTHLLWTTQGQVAIPFSQLAEPQQQQLIKAAATILADIETFARKNPHSTTAQNWPAIACFPSLTSLFAVDGRPVITQWAMQAPSAKIPSAPLTPFMPQQPNPRPNLRSSLTSLLPPFPLATALISLAAGLITALLWQTIHTPLKLCYAQWPQATTLQNAQKHQQEFNTLNAQKQNLLKQIQAHKQQCALPTWKPDSLQPPPQQPTPLEDLKAEPLPELNPPTQPNKLQVPTAKPKPEPKPEPKVEPQQPPQEKPKPHVPLPKEAWDKHDKTMLKGCWQLSTRLFYGKRFLLWDNTEPVTNWTMCYDQNGNGYQSLQLANGNSCRSALSANFAGNTLRMHAPTACSGSFNFQPGPNVCTRVSDQEASCVYTNPDGSTAHGIFRRR</sequence>